<reference evidence="2" key="1">
    <citation type="submission" date="2021-04" db="EMBL/GenBank/DDBJ databases">
        <title>Sinoanaerobacter chloroacetimidivorans sp. nov., an obligate anaerobic bacterium isolated from anaerobic sludge.</title>
        <authorList>
            <person name="Bao Y."/>
        </authorList>
    </citation>
    <scope>NUCLEOTIDE SEQUENCE</scope>
    <source>
        <strain evidence="2">BAD-6</strain>
    </source>
</reference>
<dbReference type="AlphaFoldDB" id="A0A8J8B1D2"/>
<dbReference type="InterPro" id="IPR037232">
    <property type="entry name" value="NADH_quin_OxRdtase_su_C/D-like"/>
</dbReference>
<dbReference type="InterPro" id="IPR001268">
    <property type="entry name" value="NADH_UbQ_OxRdtase_30kDa_su"/>
</dbReference>
<comment type="caution">
    <text evidence="2">The sequence shown here is derived from an EMBL/GenBank/DDBJ whole genome shotgun (WGS) entry which is preliminary data.</text>
</comment>
<name>A0A8J8B1D2_9FIRM</name>
<keyword evidence="2" id="KW-0560">Oxidoreductase</keyword>
<dbReference type="GO" id="GO:0016491">
    <property type="term" value="F:oxidoreductase activity"/>
    <property type="evidence" value="ECO:0007669"/>
    <property type="project" value="UniProtKB-KW"/>
</dbReference>
<organism evidence="2 3">
    <name type="scientific">Sinanaerobacter chloroacetimidivorans</name>
    <dbReference type="NCBI Taxonomy" id="2818044"/>
    <lineage>
        <taxon>Bacteria</taxon>
        <taxon>Bacillati</taxon>
        <taxon>Bacillota</taxon>
        <taxon>Clostridia</taxon>
        <taxon>Peptostreptococcales</taxon>
        <taxon>Anaerovoracaceae</taxon>
        <taxon>Sinanaerobacter</taxon>
    </lineage>
</organism>
<dbReference type="Gene3D" id="3.30.460.80">
    <property type="entry name" value="NADH:ubiquinone oxidoreductase, 30kDa subunit"/>
    <property type="match status" value="1"/>
</dbReference>
<evidence type="ECO:0000259" key="1">
    <source>
        <dbReference type="Pfam" id="PF00329"/>
    </source>
</evidence>
<feature type="domain" description="NADH:ubiquinone oxidoreductase 30kDa subunit" evidence="1">
    <location>
        <begin position="12"/>
        <end position="95"/>
    </location>
</feature>
<dbReference type="Proteomes" id="UP000675664">
    <property type="component" value="Unassembled WGS sequence"/>
</dbReference>
<sequence length="118" mass="13607">MAELYKIQNFVAIEPAQLIEKVQDLKAEGYRLGQACCTKVSEGFEIIYSFDKDHTLLNLKLSIPEEEEIMSITGVYWPAFIYENEMQDLFGVKFKHMALNYGGNFFKVSKATPWNPKD</sequence>
<reference evidence="2" key="2">
    <citation type="submission" date="2021-04" db="EMBL/GenBank/DDBJ databases">
        <authorList>
            <person name="Liu J."/>
        </authorList>
    </citation>
    <scope>NUCLEOTIDE SEQUENCE</scope>
    <source>
        <strain evidence="2">BAD-6</strain>
    </source>
</reference>
<dbReference type="EC" id="1.6.5.11" evidence="2"/>
<accession>A0A8J8B1D2</accession>
<keyword evidence="3" id="KW-1185">Reference proteome</keyword>
<gene>
    <name evidence="2" type="ORF">KCX82_06975</name>
</gene>
<evidence type="ECO:0000313" key="3">
    <source>
        <dbReference type="Proteomes" id="UP000675664"/>
    </source>
</evidence>
<protein>
    <submittedName>
        <fullName evidence="2">NADH-quinone oxidoreductase subunit C</fullName>
        <ecNumber evidence="2">1.6.5.11</ecNumber>
    </submittedName>
</protein>
<dbReference type="Pfam" id="PF00329">
    <property type="entry name" value="Complex1_30kDa"/>
    <property type="match status" value="1"/>
</dbReference>
<dbReference type="EMBL" id="JAGSND010000003">
    <property type="protein sequence ID" value="MBR0597607.1"/>
    <property type="molecule type" value="Genomic_DNA"/>
</dbReference>
<proteinExistence type="predicted"/>
<dbReference type="RefSeq" id="WP_227017736.1">
    <property type="nucleotide sequence ID" value="NZ_JAGSND010000003.1"/>
</dbReference>
<evidence type="ECO:0000313" key="2">
    <source>
        <dbReference type="EMBL" id="MBR0597607.1"/>
    </source>
</evidence>
<dbReference type="GO" id="GO:0008137">
    <property type="term" value="F:NADH dehydrogenase (ubiquinone) activity"/>
    <property type="evidence" value="ECO:0007669"/>
    <property type="project" value="InterPro"/>
</dbReference>
<dbReference type="SUPFAM" id="SSF143243">
    <property type="entry name" value="Nqo5-like"/>
    <property type="match status" value="1"/>
</dbReference>